<accession>A0A392V683</accession>
<comment type="caution">
    <text evidence="1">The sequence shown here is derived from an EMBL/GenBank/DDBJ whole genome shotgun (WGS) entry which is preliminary data.</text>
</comment>
<protein>
    <submittedName>
        <fullName evidence="1">Uncharacterized protein</fullName>
    </submittedName>
</protein>
<name>A0A392V683_9FABA</name>
<keyword evidence="2" id="KW-1185">Reference proteome</keyword>
<evidence type="ECO:0000313" key="1">
    <source>
        <dbReference type="EMBL" id="MCI82962.1"/>
    </source>
</evidence>
<dbReference type="EMBL" id="LXQA011055572">
    <property type="protein sequence ID" value="MCI82962.1"/>
    <property type="molecule type" value="Genomic_DNA"/>
</dbReference>
<reference evidence="1 2" key="1">
    <citation type="journal article" date="2018" name="Front. Plant Sci.">
        <title>Red Clover (Trifolium pratense) and Zigzag Clover (T. medium) - A Picture of Genomic Similarities and Differences.</title>
        <authorList>
            <person name="Dluhosova J."/>
            <person name="Istvanek J."/>
            <person name="Nedelnik J."/>
            <person name="Repkova J."/>
        </authorList>
    </citation>
    <scope>NUCLEOTIDE SEQUENCE [LARGE SCALE GENOMIC DNA]</scope>
    <source>
        <strain evidence="2">cv. 10/8</strain>
        <tissue evidence="1">Leaf</tissue>
    </source>
</reference>
<organism evidence="1 2">
    <name type="scientific">Trifolium medium</name>
    <dbReference type="NCBI Taxonomy" id="97028"/>
    <lineage>
        <taxon>Eukaryota</taxon>
        <taxon>Viridiplantae</taxon>
        <taxon>Streptophyta</taxon>
        <taxon>Embryophyta</taxon>
        <taxon>Tracheophyta</taxon>
        <taxon>Spermatophyta</taxon>
        <taxon>Magnoliopsida</taxon>
        <taxon>eudicotyledons</taxon>
        <taxon>Gunneridae</taxon>
        <taxon>Pentapetalae</taxon>
        <taxon>rosids</taxon>
        <taxon>fabids</taxon>
        <taxon>Fabales</taxon>
        <taxon>Fabaceae</taxon>
        <taxon>Papilionoideae</taxon>
        <taxon>50 kb inversion clade</taxon>
        <taxon>NPAAA clade</taxon>
        <taxon>Hologalegina</taxon>
        <taxon>IRL clade</taxon>
        <taxon>Trifolieae</taxon>
        <taxon>Trifolium</taxon>
    </lineage>
</organism>
<dbReference type="Proteomes" id="UP000265520">
    <property type="component" value="Unassembled WGS sequence"/>
</dbReference>
<sequence length="14" mass="1413">MFSSLKDSSGVALA</sequence>
<evidence type="ECO:0000313" key="2">
    <source>
        <dbReference type="Proteomes" id="UP000265520"/>
    </source>
</evidence>
<proteinExistence type="predicted"/>